<comment type="caution">
    <text evidence="1">The sequence shown here is derived from an EMBL/GenBank/DDBJ whole genome shotgun (WGS) entry which is preliminary data.</text>
</comment>
<proteinExistence type="predicted"/>
<protein>
    <submittedName>
        <fullName evidence="1">GLPGLI family protein</fullName>
    </submittedName>
</protein>
<reference evidence="1" key="1">
    <citation type="submission" date="2019-04" db="EMBL/GenBank/DDBJ databases">
        <title>Microbes associate with the intestines of laboratory mice.</title>
        <authorList>
            <person name="Navarre W."/>
            <person name="Wong E."/>
            <person name="Huang K."/>
            <person name="Tropini C."/>
            <person name="Ng K."/>
            <person name="Yu B."/>
        </authorList>
    </citation>
    <scope>NUCLEOTIDE SEQUENCE</scope>
    <source>
        <strain evidence="1">NM04_E33</strain>
    </source>
</reference>
<sequence length="282" mass="33237">MKKLIYGIIILFFNCLVYGQSNVCSTTLDTALIKVKYERLVVLDTLKPADRTRKDYITLQAGTKAAVFYSEERRLEDSIMCANKDYALETFRDNNRIERLSNLEKDVVVRRHDLNQTWVHQRFDLTNWIIYENLEKPVWSMTDETDCILGFQCYQAHTFFRGREWIAFFTTDIPIPEGPWKLYGLPGLILKAYDSKRHYIYEAKGIDTKSPGLVEYINNYDRLVIKDRVKGLQMRKKSMSKDIGEMIRAAYSIQLKDSPQKNEMVTKQYDFEETDYPHNKTK</sequence>
<keyword evidence="2" id="KW-1185">Reference proteome</keyword>
<evidence type="ECO:0000313" key="1">
    <source>
        <dbReference type="EMBL" id="TGY75640.1"/>
    </source>
</evidence>
<dbReference type="EMBL" id="SRYB01000056">
    <property type="protein sequence ID" value="TGY75640.1"/>
    <property type="molecule type" value="Genomic_DNA"/>
</dbReference>
<dbReference type="Proteomes" id="UP000306319">
    <property type="component" value="Unassembled WGS sequence"/>
</dbReference>
<evidence type="ECO:0000313" key="2">
    <source>
        <dbReference type="Proteomes" id="UP000306319"/>
    </source>
</evidence>
<name>A0AC61RE45_9BACT</name>
<gene>
    <name evidence="1" type="ORF">E5331_19735</name>
</gene>
<accession>A0AC61RE45</accession>
<organism evidence="1 2">
    <name type="scientific">Lepagella muris</name>
    <dbReference type="NCBI Taxonomy" id="3032870"/>
    <lineage>
        <taxon>Bacteria</taxon>
        <taxon>Pseudomonadati</taxon>
        <taxon>Bacteroidota</taxon>
        <taxon>Bacteroidia</taxon>
        <taxon>Bacteroidales</taxon>
        <taxon>Muribaculaceae</taxon>
        <taxon>Lepagella</taxon>
    </lineage>
</organism>